<comment type="caution">
    <text evidence="1">The sequence shown here is derived from an EMBL/GenBank/DDBJ whole genome shotgun (WGS) entry which is preliminary data.</text>
</comment>
<keyword evidence="2" id="KW-1185">Reference proteome</keyword>
<gene>
    <name evidence="1" type="ORF">HETSPECPRED_006418</name>
</gene>
<dbReference type="OrthoDB" id="5396534at2759"/>
<sequence>MLSIRTLSSLQAIPPTLPDYHICDQRYGNNLNLIDCDFVRRSMPAGVSAVPYAVDTSGARFALPFSMQHGVCMISVEVAGPTSIHTYVAAPNDIRGMAGWLQTECVAMSGRGGFITKGISNLVDYVTSSTASVRLLNSYPPSTAFLTVSITGTGPDFKDPSPGNTDPSIAMLLGDSVRDAWSNSLPGSPTRQLLAKRSNFYRSQSARMRTRGSRQWWSAAVDPVTQDEMTYECDAKLGRPKEVDCLEIEFGELGADGDKVDLIPAVAKTLSLSGFMKAGKLAGLIVNFR</sequence>
<dbReference type="Proteomes" id="UP000664521">
    <property type="component" value="Unassembled WGS sequence"/>
</dbReference>
<dbReference type="EMBL" id="CAJPDS010000042">
    <property type="protein sequence ID" value="CAF9926761.1"/>
    <property type="molecule type" value="Genomic_DNA"/>
</dbReference>
<evidence type="ECO:0000313" key="1">
    <source>
        <dbReference type="EMBL" id="CAF9926761.1"/>
    </source>
</evidence>
<name>A0A8H3FLF7_9LECA</name>
<evidence type="ECO:0000313" key="2">
    <source>
        <dbReference type="Proteomes" id="UP000664521"/>
    </source>
</evidence>
<proteinExistence type="predicted"/>
<protein>
    <submittedName>
        <fullName evidence="1">Uncharacterized protein</fullName>
    </submittedName>
</protein>
<dbReference type="AlphaFoldDB" id="A0A8H3FLF7"/>
<accession>A0A8H3FLF7</accession>
<organism evidence="1 2">
    <name type="scientific">Heterodermia speciosa</name>
    <dbReference type="NCBI Taxonomy" id="116794"/>
    <lineage>
        <taxon>Eukaryota</taxon>
        <taxon>Fungi</taxon>
        <taxon>Dikarya</taxon>
        <taxon>Ascomycota</taxon>
        <taxon>Pezizomycotina</taxon>
        <taxon>Lecanoromycetes</taxon>
        <taxon>OSLEUM clade</taxon>
        <taxon>Lecanoromycetidae</taxon>
        <taxon>Caliciales</taxon>
        <taxon>Physciaceae</taxon>
        <taxon>Heterodermia</taxon>
    </lineage>
</organism>
<reference evidence="1" key="1">
    <citation type="submission" date="2021-03" db="EMBL/GenBank/DDBJ databases">
        <authorList>
            <person name="Tagirdzhanova G."/>
        </authorList>
    </citation>
    <scope>NUCLEOTIDE SEQUENCE</scope>
</reference>